<dbReference type="PROSITE" id="PS00383">
    <property type="entry name" value="TYR_PHOSPHATASE_1"/>
    <property type="match status" value="1"/>
</dbReference>
<dbReference type="SUPFAM" id="SSF52799">
    <property type="entry name" value="(Phosphotyrosine protein) phosphatases II"/>
    <property type="match status" value="1"/>
</dbReference>
<dbReference type="InterPro" id="IPR029021">
    <property type="entry name" value="Prot-tyrosine_phosphatase-like"/>
</dbReference>
<dbReference type="PANTHER" id="PTHR31126:SF1">
    <property type="entry name" value="TYROSINE SPECIFIC PROTEIN PHOSPHATASES DOMAIN-CONTAINING PROTEIN"/>
    <property type="match status" value="1"/>
</dbReference>
<organism evidence="3 4">
    <name type="scientific">Nadsonia fulvescens var. elongata DSM 6958</name>
    <dbReference type="NCBI Taxonomy" id="857566"/>
    <lineage>
        <taxon>Eukaryota</taxon>
        <taxon>Fungi</taxon>
        <taxon>Dikarya</taxon>
        <taxon>Ascomycota</taxon>
        <taxon>Saccharomycotina</taxon>
        <taxon>Dipodascomycetes</taxon>
        <taxon>Dipodascales</taxon>
        <taxon>Dipodascales incertae sedis</taxon>
        <taxon>Nadsonia</taxon>
    </lineage>
</organism>
<protein>
    <submittedName>
        <fullName evidence="3">Alpha/beta-hydrolase</fullName>
    </submittedName>
</protein>
<dbReference type="Pfam" id="PF13350">
    <property type="entry name" value="Y_phosphatase3"/>
    <property type="match status" value="1"/>
</dbReference>
<gene>
    <name evidence="3" type="ORF">NADFUDRAFT_52592</name>
</gene>
<dbReference type="PROSITE" id="PS50056">
    <property type="entry name" value="TYR_PHOSPHATASE_2"/>
    <property type="match status" value="1"/>
</dbReference>
<dbReference type="AlphaFoldDB" id="A0A1E3PFT4"/>
<evidence type="ECO:0000313" key="4">
    <source>
        <dbReference type="Proteomes" id="UP000095009"/>
    </source>
</evidence>
<dbReference type="InterPro" id="IPR016130">
    <property type="entry name" value="Tyr_Pase_AS"/>
</dbReference>
<evidence type="ECO:0000256" key="1">
    <source>
        <dbReference type="SAM" id="MobiDB-lite"/>
    </source>
</evidence>
<name>A0A1E3PFT4_9ASCO</name>
<dbReference type="EMBL" id="KV454412">
    <property type="protein sequence ID" value="ODQ64261.1"/>
    <property type="molecule type" value="Genomic_DNA"/>
</dbReference>
<accession>A0A1E3PFT4</accession>
<dbReference type="Pfam" id="PF12697">
    <property type="entry name" value="Abhydrolase_6"/>
    <property type="match status" value="1"/>
</dbReference>
<dbReference type="GO" id="GO:0004721">
    <property type="term" value="F:phosphoprotein phosphatase activity"/>
    <property type="evidence" value="ECO:0007669"/>
    <property type="project" value="InterPro"/>
</dbReference>
<dbReference type="Gene3D" id="3.40.50.1820">
    <property type="entry name" value="alpha/beta hydrolase"/>
    <property type="match status" value="1"/>
</dbReference>
<dbReference type="OrthoDB" id="449382at2759"/>
<dbReference type="InterPro" id="IPR026893">
    <property type="entry name" value="Tyr/Ser_Pase_IphP-type"/>
</dbReference>
<dbReference type="PANTHER" id="PTHR31126">
    <property type="entry name" value="TYROSINE-PROTEIN PHOSPHATASE"/>
    <property type="match status" value="1"/>
</dbReference>
<dbReference type="SUPFAM" id="SSF53474">
    <property type="entry name" value="alpha/beta-Hydrolases"/>
    <property type="match status" value="1"/>
</dbReference>
<feature type="domain" description="Tyrosine specific protein phosphatases" evidence="2">
    <location>
        <begin position="454"/>
        <end position="523"/>
    </location>
</feature>
<dbReference type="InterPro" id="IPR029058">
    <property type="entry name" value="AB_hydrolase_fold"/>
</dbReference>
<dbReference type="InterPro" id="IPR000387">
    <property type="entry name" value="Tyr_Pase_dom"/>
</dbReference>
<evidence type="ECO:0000259" key="2">
    <source>
        <dbReference type="PROSITE" id="PS50056"/>
    </source>
</evidence>
<evidence type="ECO:0000313" key="3">
    <source>
        <dbReference type="EMBL" id="ODQ64261.1"/>
    </source>
</evidence>
<dbReference type="Gene3D" id="3.90.190.10">
    <property type="entry name" value="Protein tyrosine phosphatase superfamily"/>
    <property type="match status" value="1"/>
</dbReference>
<dbReference type="InterPro" id="IPR000073">
    <property type="entry name" value="AB_hydrolase_1"/>
</dbReference>
<reference evidence="3 4" key="1">
    <citation type="journal article" date="2016" name="Proc. Natl. Acad. Sci. U.S.A.">
        <title>Comparative genomics of biotechnologically important yeasts.</title>
        <authorList>
            <person name="Riley R."/>
            <person name="Haridas S."/>
            <person name="Wolfe K.H."/>
            <person name="Lopes M.R."/>
            <person name="Hittinger C.T."/>
            <person name="Goeker M."/>
            <person name="Salamov A.A."/>
            <person name="Wisecaver J.H."/>
            <person name="Long T.M."/>
            <person name="Calvey C.H."/>
            <person name="Aerts A.L."/>
            <person name="Barry K.W."/>
            <person name="Choi C."/>
            <person name="Clum A."/>
            <person name="Coughlan A.Y."/>
            <person name="Deshpande S."/>
            <person name="Douglass A.P."/>
            <person name="Hanson S.J."/>
            <person name="Klenk H.-P."/>
            <person name="LaButti K.M."/>
            <person name="Lapidus A."/>
            <person name="Lindquist E.A."/>
            <person name="Lipzen A.M."/>
            <person name="Meier-Kolthoff J.P."/>
            <person name="Ohm R.A."/>
            <person name="Otillar R.P."/>
            <person name="Pangilinan J.L."/>
            <person name="Peng Y."/>
            <person name="Rokas A."/>
            <person name="Rosa C.A."/>
            <person name="Scheuner C."/>
            <person name="Sibirny A.A."/>
            <person name="Slot J.C."/>
            <person name="Stielow J.B."/>
            <person name="Sun H."/>
            <person name="Kurtzman C.P."/>
            <person name="Blackwell M."/>
            <person name="Grigoriev I.V."/>
            <person name="Jeffries T.W."/>
        </authorList>
    </citation>
    <scope>NUCLEOTIDE SEQUENCE [LARGE SCALE GENOMIC DNA]</scope>
    <source>
        <strain evidence="3 4">DSM 6958</strain>
    </source>
</reference>
<dbReference type="STRING" id="857566.A0A1E3PFT4"/>
<feature type="region of interest" description="Disordered" evidence="1">
    <location>
        <begin position="275"/>
        <end position="294"/>
    </location>
</feature>
<keyword evidence="4" id="KW-1185">Reference proteome</keyword>
<sequence>MAELEESTLQIPVTGTSSVVGTLTLPFETNATNPPRLVIICHGSGGHRNYCYHKLLSRELATVYGYFVFRFDFRGCGESDDHFVTAYNEESRPVSGEGALGRTLDHDAQDIDAVVNHFTCNRDNGEKYIIESIVGHSRGFLAVLHFYGERFAHEPLFKIPFLINCSSRFQSHMLAEKRDREYPGWRDKGGYGTQIARYNSYVSTFIPANEVLDLSARNVQNMIARIPKLTHILSIYGSNDTVVSLEDMGHFANAFGDRHTLIVIPDADHNFYGTADSRSGSPSSVPSPTPILSPLSTPKSPVRLNYNPLVVQQIINWIRPEIVCERFNRRHEFIGFIPRWKEISGIHNFRDLGGWPIANLGFVKPGLIYRCADPQNIQPAGRNAMIQLGIRTIFDLRSDTELARSGFREIEGIERFHVPVFRTRDISPEALAQRYQKYFDSKHGFREVYREILTSGVDSYRAIMASLLKHPGEGVVIHCTAGKDRTGVICALILLFLGVDEDTVAREYELTTIGLRHFKKEFIKSFKARESALAIDEDGINNMLSSKYESMLQSIKIINEEFGGAYNYFKNQCGFTDEELQTISRNLVVNTL</sequence>
<dbReference type="Proteomes" id="UP000095009">
    <property type="component" value="Unassembled WGS sequence"/>
</dbReference>
<keyword evidence="3" id="KW-0378">Hydrolase</keyword>
<proteinExistence type="predicted"/>